<sequence>MSWWFKSRDDNGPVAEQVVSQLVSQTSWHSTKSNQSTATDCSSNTTVSYASALSDDSYKKSFIKSGNDDSFMEMMEHVTIIESGRDFLHERKIQSHNVKKRDINDTALRSADWTPQMVRDYASYKAKVSVLGKTRKTAVASGQAIKSVLGKSFEIQEPVYLKALNDDELWVNAALEAAKARLGFVTKYPDALPTKSTVNHIAQAADNLTSAKNAHSAIQTKRQKLRAAVELDERRARAAAGSS</sequence>
<protein>
    <submittedName>
        <fullName evidence="1">Uncharacterized protein</fullName>
    </submittedName>
</protein>
<dbReference type="EMBL" id="MJBS01000017">
    <property type="protein sequence ID" value="OHF01737.1"/>
    <property type="molecule type" value="Genomic_DNA"/>
</dbReference>
<dbReference type="Proteomes" id="UP000176998">
    <property type="component" value="Unassembled WGS sequence"/>
</dbReference>
<evidence type="ECO:0000313" key="1">
    <source>
        <dbReference type="EMBL" id="OHF01737.1"/>
    </source>
</evidence>
<proteinExistence type="predicted"/>
<keyword evidence="2" id="KW-1185">Reference proteome</keyword>
<dbReference type="AlphaFoldDB" id="A0A1G4BKA6"/>
<name>A0A1G4BKA6_9PEZI</name>
<comment type="caution">
    <text evidence="1">The sequence shown here is derived from an EMBL/GenBank/DDBJ whole genome shotgun (WGS) entry which is preliminary data.</text>
</comment>
<dbReference type="RefSeq" id="XP_022478879.1">
    <property type="nucleotide sequence ID" value="XM_022614578.1"/>
</dbReference>
<dbReference type="OrthoDB" id="5228049at2759"/>
<evidence type="ECO:0000313" key="2">
    <source>
        <dbReference type="Proteomes" id="UP000176998"/>
    </source>
</evidence>
<accession>A0A1G4BKA6</accession>
<dbReference type="GeneID" id="34556088"/>
<organism evidence="1 2">
    <name type="scientific">Colletotrichum orchidophilum</name>
    <dbReference type="NCBI Taxonomy" id="1209926"/>
    <lineage>
        <taxon>Eukaryota</taxon>
        <taxon>Fungi</taxon>
        <taxon>Dikarya</taxon>
        <taxon>Ascomycota</taxon>
        <taxon>Pezizomycotina</taxon>
        <taxon>Sordariomycetes</taxon>
        <taxon>Hypocreomycetidae</taxon>
        <taxon>Glomerellales</taxon>
        <taxon>Glomerellaceae</taxon>
        <taxon>Colletotrichum</taxon>
    </lineage>
</organism>
<reference evidence="1 2" key="1">
    <citation type="submission" date="2016-09" db="EMBL/GenBank/DDBJ databases">
        <authorList>
            <person name="Capua I."/>
            <person name="De Benedictis P."/>
            <person name="Joannis T."/>
            <person name="Lombin L.H."/>
            <person name="Cattoli G."/>
        </authorList>
    </citation>
    <scope>NUCLEOTIDE SEQUENCE [LARGE SCALE GENOMIC DNA]</scope>
    <source>
        <strain evidence="1 2">IMI 309357</strain>
    </source>
</reference>
<gene>
    <name evidence="1" type="ORF">CORC01_02928</name>
</gene>